<gene>
    <name evidence="3" type="ORF">RJ640_022264</name>
</gene>
<comment type="catalytic activity">
    <reaction evidence="1">
        <text>UDP-alpha-D-glucose + 2 NAD(+) + H2O = UDP-alpha-D-glucuronate + 2 NADH + 3 H(+)</text>
        <dbReference type="Rhea" id="RHEA:23596"/>
        <dbReference type="ChEBI" id="CHEBI:15377"/>
        <dbReference type="ChEBI" id="CHEBI:15378"/>
        <dbReference type="ChEBI" id="CHEBI:57540"/>
        <dbReference type="ChEBI" id="CHEBI:57945"/>
        <dbReference type="ChEBI" id="CHEBI:58052"/>
        <dbReference type="ChEBI" id="CHEBI:58885"/>
        <dbReference type="EC" id="1.1.1.22"/>
    </reaction>
</comment>
<dbReference type="GO" id="GO:0051287">
    <property type="term" value="F:NAD binding"/>
    <property type="evidence" value="ECO:0007669"/>
    <property type="project" value="InterPro"/>
</dbReference>
<organism evidence="3 4">
    <name type="scientific">Escallonia rubra</name>
    <dbReference type="NCBI Taxonomy" id="112253"/>
    <lineage>
        <taxon>Eukaryota</taxon>
        <taxon>Viridiplantae</taxon>
        <taxon>Streptophyta</taxon>
        <taxon>Embryophyta</taxon>
        <taxon>Tracheophyta</taxon>
        <taxon>Spermatophyta</taxon>
        <taxon>Magnoliopsida</taxon>
        <taxon>eudicotyledons</taxon>
        <taxon>Gunneridae</taxon>
        <taxon>Pentapetalae</taxon>
        <taxon>asterids</taxon>
        <taxon>campanulids</taxon>
        <taxon>Escalloniales</taxon>
        <taxon>Escalloniaceae</taxon>
        <taxon>Escallonia</taxon>
    </lineage>
</organism>
<dbReference type="AlphaFoldDB" id="A0AA88R6H1"/>
<dbReference type="PANTHER" id="PTHR11374:SF3">
    <property type="entry name" value="UDP-GLUCOSE 6-DEHYDROGENASE"/>
    <property type="match status" value="1"/>
</dbReference>
<evidence type="ECO:0000313" key="4">
    <source>
        <dbReference type="Proteomes" id="UP001187471"/>
    </source>
</evidence>
<comment type="caution">
    <text evidence="3">The sequence shown here is derived from an EMBL/GenBank/DDBJ whole genome shotgun (WGS) entry which is preliminary data.</text>
</comment>
<dbReference type="GO" id="GO:0006024">
    <property type="term" value="P:glycosaminoglycan biosynthetic process"/>
    <property type="evidence" value="ECO:0007669"/>
    <property type="project" value="TreeGrafter"/>
</dbReference>
<dbReference type="Proteomes" id="UP001187471">
    <property type="component" value="Unassembled WGS sequence"/>
</dbReference>
<evidence type="ECO:0000313" key="3">
    <source>
        <dbReference type="EMBL" id="KAK2973616.1"/>
    </source>
</evidence>
<dbReference type="EMBL" id="JAVXUO010002394">
    <property type="protein sequence ID" value="KAK2973616.1"/>
    <property type="molecule type" value="Genomic_DNA"/>
</dbReference>
<dbReference type="InterPro" id="IPR028356">
    <property type="entry name" value="UDPglc_DH_euk"/>
</dbReference>
<dbReference type="Pfam" id="PF03721">
    <property type="entry name" value="UDPG_MGDP_dh_N"/>
    <property type="match status" value="1"/>
</dbReference>
<keyword evidence="4" id="KW-1185">Reference proteome</keyword>
<protein>
    <recommendedName>
        <fullName evidence="2">UDP-glucose/GDP-mannose dehydrogenase N-terminal domain-containing protein</fullName>
    </recommendedName>
</protein>
<feature type="domain" description="UDP-glucose/GDP-mannose dehydrogenase N-terminal" evidence="2">
    <location>
        <begin position="1"/>
        <end position="58"/>
    </location>
</feature>
<evidence type="ECO:0000259" key="2">
    <source>
        <dbReference type="Pfam" id="PF03721"/>
    </source>
</evidence>
<proteinExistence type="predicted"/>
<dbReference type="GO" id="GO:0005634">
    <property type="term" value="C:nucleus"/>
    <property type="evidence" value="ECO:0007669"/>
    <property type="project" value="TreeGrafter"/>
</dbReference>
<dbReference type="InterPro" id="IPR001732">
    <property type="entry name" value="UDP-Glc/GDP-Man_DH_N"/>
</dbReference>
<dbReference type="PANTHER" id="PTHR11374">
    <property type="entry name" value="UDP-GLUCOSE DEHYDROGENASE/UDP-MANNAC DEHYDROGENASE"/>
    <property type="match status" value="1"/>
</dbReference>
<name>A0AA88R6H1_9ASTE</name>
<reference evidence="3" key="1">
    <citation type="submission" date="2022-12" db="EMBL/GenBank/DDBJ databases">
        <title>Draft genome assemblies for two species of Escallonia (Escalloniales).</title>
        <authorList>
            <person name="Chanderbali A."/>
            <person name="Dervinis C."/>
            <person name="Anghel I."/>
            <person name="Soltis D."/>
            <person name="Soltis P."/>
            <person name="Zapata F."/>
        </authorList>
    </citation>
    <scope>NUCLEOTIDE SEQUENCE</scope>
    <source>
        <strain evidence="3">UCBG92.1500</strain>
        <tissue evidence="3">Leaf</tissue>
    </source>
</reference>
<dbReference type="Gene3D" id="3.40.50.720">
    <property type="entry name" value="NAD(P)-binding Rossmann-like Domain"/>
    <property type="match status" value="1"/>
</dbReference>
<sequence>ANIIFVSVNTPTKTHGLRAEKAVDLAYWEIATLLIPDVLKSAKIFVERSTVPVKTAQGHRKESN</sequence>
<accession>A0AA88R6H1</accession>
<dbReference type="GO" id="GO:0003979">
    <property type="term" value="F:UDP-glucose 6-dehydrogenase activity"/>
    <property type="evidence" value="ECO:0007669"/>
    <property type="project" value="UniProtKB-EC"/>
</dbReference>
<evidence type="ECO:0000256" key="1">
    <source>
        <dbReference type="ARBA" id="ARBA00047473"/>
    </source>
</evidence>
<feature type="non-terminal residue" evidence="3">
    <location>
        <position position="1"/>
    </location>
</feature>